<keyword evidence="2" id="KW-1185">Reference proteome</keyword>
<organism evidence="2">
    <name type="scientific">Leptosphaeria maculans (strain JN3 / isolate v23.1.3 / race Av1-4-5-6-7-8)</name>
    <name type="common">Blackleg fungus</name>
    <name type="synonym">Phoma lingam</name>
    <dbReference type="NCBI Taxonomy" id="985895"/>
    <lineage>
        <taxon>Eukaryota</taxon>
        <taxon>Fungi</taxon>
        <taxon>Dikarya</taxon>
        <taxon>Ascomycota</taxon>
        <taxon>Pezizomycotina</taxon>
        <taxon>Dothideomycetes</taxon>
        <taxon>Pleosporomycetidae</taxon>
        <taxon>Pleosporales</taxon>
        <taxon>Pleosporineae</taxon>
        <taxon>Leptosphaeriaceae</taxon>
        <taxon>Plenodomus</taxon>
        <taxon>Plenodomus lingam/Leptosphaeria maculans species complex</taxon>
    </lineage>
</organism>
<protein>
    <submittedName>
        <fullName evidence="1">Predicted protein</fullName>
    </submittedName>
</protein>
<gene>
    <name evidence="1" type="ORF">LEMA_uP071210.1</name>
</gene>
<dbReference type="VEuPathDB" id="FungiDB:LEMA_uP071210.1"/>
<dbReference type="EMBL" id="FP929072">
    <property type="protein sequence ID" value="CBX91613.1"/>
    <property type="molecule type" value="Genomic_DNA"/>
</dbReference>
<dbReference type="AlphaFoldDB" id="E4ZK18"/>
<name>E4ZK18_LEPMJ</name>
<dbReference type="Proteomes" id="UP000002668">
    <property type="component" value="Genome"/>
</dbReference>
<sequence>MSTPFLTPASRGCFSELGCQDSGGGWNAVLCAVHLRAGRG</sequence>
<evidence type="ECO:0000313" key="2">
    <source>
        <dbReference type="Proteomes" id="UP000002668"/>
    </source>
</evidence>
<dbReference type="InParanoid" id="E4ZK18"/>
<reference evidence="2" key="1">
    <citation type="journal article" date="2011" name="Nat. Commun.">
        <title>Effector diversification within compartments of the Leptosphaeria maculans genome affected by Repeat-Induced Point mutations.</title>
        <authorList>
            <person name="Rouxel T."/>
            <person name="Grandaubert J."/>
            <person name="Hane J.K."/>
            <person name="Hoede C."/>
            <person name="van de Wouw A.P."/>
            <person name="Couloux A."/>
            <person name="Dominguez V."/>
            <person name="Anthouard V."/>
            <person name="Bally P."/>
            <person name="Bourras S."/>
            <person name="Cozijnsen A.J."/>
            <person name="Ciuffetti L.M."/>
            <person name="Degrave A."/>
            <person name="Dilmaghani A."/>
            <person name="Duret L."/>
            <person name="Fudal I."/>
            <person name="Goodwin S.B."/>
            <person name="Gout L."/>
            <person name="Glaser N."/>
            <person name="Linglin J."/>
            <person name="Kema G.H.J."/>
            <person name="Lapalu N."/>
            <person name="Lawrence C.B."/>
            <person name="May K."/>
            <person name="Meyer M."/>
            <person name="Ollivier B."/>
            <person name="Poulain J."/>
            <person name="Schoch C.L."/>
            <person name="Simon A."/>
            <person name="Spatafora J.W."/>
            <person name="Stachowiak A."/>
            <person name="Turgeon B.G."/>
            <person name="Tyler B.M."/>
            <person name="Vincent D."/>
            <person name="Weissenbach J."/>
            <person name="Amselem J."/>
            <person name="Quesneville H."/>
            <person name="Oliver R.P."/>
            <person name="Wincker P."/>
            <person name="Balesdent M.-H."/>
            <person name="Howlett B.J."/>
        </authorList>
    </citation>
    <scope>NUCLEOTIDE SEQUENCE [LARGE SCALE GENOMIC DNA]</scope>
    <source>
        <strain evidence="2">JN3 / isolate v23.1.3 / race Av1-4-5-6-7-8</strain>
    </source>
</reference>
<evidence type="ECO:0000313" key="1">
    <source>
        <dbReference type="EMBL" id="CBX91613.1"/>
    </source>
</evidence>
<dbReference type="HOGENOM" id="CLU_3299524_0_0_1"/>
<proteinExistence type="predicted"/>
<accession>E4ZK18</accession>